<evidence type="ECO:0000313" key="4">
    <source>
        <dbReference type="Proteomes" id="UP000659767"/>
    </source>
</evidence>
<protein>
    <recommendedName>
        <fullName evidence="2">DUF6234 domain-containing protein</fullName>
    </recommendedName>
</protein>
<keyword evidence="4" id="KW-1185">Reference proteome</keyword>
<feature type="domain" description="DUF6234" evidence="2">
    <location>
        <begin position="13"/>
        <end position="106"/>
    </location>
</feature>
<keyword evidence="1" id="KW-0812">Transmembrane</keyword>
<evidence type="ECO:0000313" key="3">
    <source>
        <dbReference type="EMBL" id="GGS67502.1"/>
    </source>
</evidence>
<sequence length="127" mass="13726">MAVHRTMMHMAAWAPDIGLAVLLSGLEVAALVVFWFLEGLKQWATKGGTVPGRTRRSILALGLGAASSALIGFGLSGSGADLPVARTSQAVMALLPALLLILVAGHEGYDRFRTYRSRSRLRRNRRR</sequence>
<feature type="transmembrane region" description="Helical" evidence="1">
    <location>
        <begin position="17"/>
        <end position="37"/>
    </location>
</feature>
<evidence type="ECO:0000259" key="2">
    <source>
        <dbReference type="Pfam" id="PF19747"/>
    </source>
</evidence>
<dbReference type="EMBL" id="BMSZ01000014">
    <property type="protein sequence ID" value="GGS67502.1"/>
    <property type="molecule type" value="Genomic_DNA"/>
</dbReference>
<feature type="transmembrane region" description="Helical" evidence="1">
    <location>
        <begin position="58"/>
        <end position="78"/>
    </location>
</feature>
<gene>
    <name evidence="3" type="ORF">GCM10010253_47990</name>
</gene>
<dbReference type="InterPro" id="IPR046201">
    <property type="entry name" value="DUF6234"/>
</dbReference>
<reference evidence="4" key="1">
    <citation type="journal article" date="2019" name="Int. J. Syst. Evol. Microbiol.">
        <title>The Global Catalogue of Microorganisms (GCM) 10K type strain sequencing project: providing services to taxonomists for standard genome sequencing and annotation.</title>
        <authorList>
            <consortium name="The Broad Institute Genomics Platform"/>
            <consortium name="The Broad Institute Genome Sequencing Center for Infectious Disease"/>
            <person name="Wu L."/>
            <person name="Ma J."/>
        </authorList>
    </citation>
    <scope>NUCLEOTIDE SEQUENCE [LARGE SCALE GENOMIC DNA]</scope>
    <source>
        <strain evidence="4">JCM 4350</strain>
    </source>
</reference>
<name>A0ABQ2TFU7_STRBA</name>
<evidence type="ECO:0000256" key="1">
    <source>
        <dbReference type="SAM" id="Phobius"/>
    </source>
</evidence>
<organism evidence="3 4">
    <name type="scientific">Streptomyces badius</name>
    <dbReference type="NCBI Taxonomy" id="1941"/>
    <lineage>
        <taxon>Bacteria</taxon>
        <taxon>Bacillati</taxon>
        <taxon>Actinomycetota</taxon>
        <taxon>Actinomycetes</taxon>
        <taxon>Kitasatosporales</taxon>
        <taxon>Streptomycetaceae</taxon>
        <taxon>Streptomyces</taxon>
    </lineage>
</organism>
<comment type="caution">
    <text evidence="3">The sequence shown here is derived from an EMBL/GenBank/DDBJ whole genome shotgun (WGS) entry which is preliminary data.</text>
</comment>
<proteinExistence type="predicted"/>
<dbReference type="Pfam" id="PF19747">
    <property type="entry name" value="DUF6234"/>
    <property type="match status" value="1"/>
</dbReference>
<keyword evidence="1" id="KW-0472">Membrane</keyword>
<keyword evidence="1" id="KW-1133">Transmembrane helix</keyword>
<feature type="transmembrane region" description="Helical" evidence="1">
    <location>
        <begin position="90"/>
        <end position="109"/>
    </location>
</feature>
<dbReference type="Proteomes" id="UP000659767">
    <property type="component" value="Unassembled WGS sequence"/>
</dbReference>
<accession>A0ABQ2TFU7</accession>